<dbReference type="GO" id="GO:0005509">
    <property type="term" value="F:calcium ion binding"/>
    <property type="evidence" value="ECO:0007669"/>
    <property type="project" value="InterPro"/>
</dbReference>
<feature type="domain" description="EF-hand" evidence="4">
    <location>
        <begin position="323"/>
        <end position="354"/>
    </location>
</feature>
<dbReference type="InterPro" id="IPR039647">
    <property type="entry name" value="EF_hand_pair_protein_CML-like"/>
</dbReference>
<dbReference type="OrthoDB" id="26525at2759"/>
<evidence type="ECO:0000256" key="3">
    <source>
        <dbReference type="ARBA" id="ARBA00022837"/>
    </source>
</evidence>
<evidence type="ECO:0000256" key="1">
    <source>
        <dbReference type="ARBA" id="ARBA00022723"/>
    </source>
</evidence>
<organism evidence="5 6">
    <name type="scientific">Rhododendron simsii</name>
    <name type="common">Sims's rhododendron</name>
    <dbReference type="NCBI Taxonomy" id="118357"/>
    <lineage>
        <taxon>Eukaryota</taxon>
        <taxon>Viridiplantae</taxon>
        <taxon>Streptophyta</taxon>
        <taxon>Embryophyta</taxon>
        <taxon>Tracheophyta</taxon>
        <taxon>Spermatophyta</taxon>
        <taxon>Magnoliopsida</taxon>
        <taxon>eudicotyledons</taxon>
        <taxon>Gunneridae</taxon>
        <taxon>Pentapetalae</taxon>
        <taxon>asterids</taxon>
        <taxon>Ericales</taxon>
        <taxon>Ericaceae</taxon>
        <taxon>Ericoideae</taxon>
        <taxon>Rhodoreae</taxon>
        <taxon>Rhododendron</taxon>
    </lineage>
</organism>
<evidence type="ECO:0000313" key="5">
    <source>
        <dbReference type="EMBL" id="KAF7141098.1"/>
    </source>
</evidence>
<feature type="domain" description="EF-hand" evidence="4">
    <location>
        <begin position="126"/>
        <end position="157"/>
    </location>
</feature>
<feature type="domain" description="EF-hand" evidence="4">
    <location>
        <begin position="14"/>
        <end position="49"/>
    </location>
</feature>
<dbReference type="Proteomes" id="UP000626092">
    <property type="component" value="Unassembled WGS sequence"/>
</dbReference>
<name>A0A834GWE5_RHOSS</name>
<proteinExistence type="predicted"/>
<dbReference type="Pfam" id="PF13405">
    <property type="entry name" value="EF-hand_6"/>
    <property type="match status" value="1"/>
</dbReference>
<evidence type="ECO:0000256" key="2">
    <source>
        <dbReference type="ARBA" id="ARBA00022737"/>
    </source>
</evidence>
<dbReference type="Gene3D" id="1.10.238.10">
    <property type="entry name" value="EF-hand"/>
    <property type="match status" value="5"/>
</dbReference>
<evidence type="ECO:0000259" key="4">
    <source>
        <dbReference type="PROSITE" id="PS50222"/>
    </source>
</evidence>
<keyword evidence="2" id="KW-0677">Repeat</keyword>
<keyword evidence="1" id="KW-0479">Metal-binding</keyword>
<comment type="caution">
    <text evidence="5">The sequence shown here is derived from an EMBL/GenBank/DDBJ whole genome shotgun (WGS) entry which is preliminary data.</text>
</comment>
<dbReference type="EMBL" id="WJXA01000006">
    <property type="protein sequence ID" value="KAF7141098.1"/>
    <property type="molecule type" value="Genomic_DNA"/>
</dbReference>
<dbReference type="PROSITE" id="PS50222">
    <property type="entry name" value="EF_HAND_2"/>
    <property type="match status" value="8"/>
</dbReference>
<keyword evidence="6" id="KW-1185">Reference proteome</keyword>
<reference evidence="5" key="1">
    <citation type="submission" date="2019-11" db="EMBL/GenBank/DDBJ databases">
        <authorList>
            <person name="Liu Y."/>
            <person name="Hou J."/>
            <person name="Li T.-Q."/>
            <person name="Guan C.-H."/>
            <person name="Wu X."/>
            <person name="Wu H.-Z."/>
            <person name="Ling F."/>
            <person name="Zhang R."/>
            <person name="Shi X.-G."/>
            <person name="Ren J.-P."/>
            <person name="Chen E.-F."/>
            <person name="Sun J.-M."/>
        </authorList>
    </citation>
    <scope>NUCLEOTIDE SEQUENCE</scope>
    <source>
        <strain evidence="5">Adult_tree_wgs_1</strain>
        <tissue evidence="5">Leaves</tissue>
    </source>
</reference>
<feature type="domain" description="EF-hand" evidence="4">
    <location>
        <begin position="86"/>
        <end position="121"/>
    </location>
</feature>
<dbReference type="Pfam" id="PF13202">
    <property type="entry name" value="EF-hand_5"/>
    <property type="match status" value="1"/>
</dbReference>
<feature type="domain" description="EF-hand" evidence="4">
    <location>
        <begin position="283"/>
        <end position="318"/>
    </location>
</feature>
<dbReference type="InterPro" id="IPR002048">
    <property type="entry name" value="EF_hand_dom"/>
</dbReference>
<evidence type="ECO:0000313" key="6">
    <source>
        <dbReference type="Proteomes" id="UP000626092"/>
    </source>
</evidence>
<dbReference type="CDD" id="cd00051">
    <property type="entry name" value="EFh"/>
    <property type="match status" value="2"/>
</dbReference>
<protein>
    <recommendedName>
        <fullName evidence="4">EF-hand domain-containing protein</fullName>
    </recommendedName>
</protein>
<feature type="domain" description="EF-hand" evidence="4">
    <location>
        <begin position="188"/>
        <end position="223"/>
    </location>
</feature>
<accession>A0A834GWE5</accession>
<keyword evidence="3" id="KW-0106">Calcium</keyword>
<dbReference type="PANTHER" id="PTHR10891">
    <property type="entry name" value="EF-HAND CALCIUM-BINDING DOMAIN CONTAINING PROTEIN"/>
    <property type="match status" value="1"/>
</dbReference>
<dbReference type="InterPro" id="IPR018247">
    <property type="entry name" value="EF_Hand_1_Ca_BS"/>
</dbReference>
<feature type="domain" description="EF-hand" evidence="4">
    <location>
        <begin position="228"/>
        <end position="259"/>
    </location>
</feature>
<dbReference type="SMART" id="SM00054">
    <property type="entry name" value="EFh"/>
    <property type="match status" value="8"/>
</dbReference>
<dbReference type="SUPFAM" id="SSF47473">
    <property type="entry name" value="EF-hand"/>
    <property type="match status" value="2"/>
</dbReference>
<dbReference type="AlphaFoldDB" id="A0A834GWE5"/>
<dbReference type="InterPro" id="IPR011992">
    <property type="entry name" value="EF-hand-dom_pair"/>
</dbReference>
<gene>
    <name evidence="5" type="ORF">RHSIM_Rhsim06G0049200</name>
</gene>
<feature type="domain" description="EF-hand" evidence="4">
    <location>
        <begin position="54"/>
        <end position="85"/>
    </location>
</feature>
<dbReference type="Pfam" id="PF13499">
    <property type="entry name" value="EF-hand_7"/>
    <property type="match status" value="3"/>
</dbReference>
<dbReference type="PROSITE" id="PS00018">
    <property type="entry name" value="EF_HAND_1"/>
    <property type="match status" value="8"/>
</dbReference>
<sequence length="360" mass="41874">MPIWNPHKSVNVPLTEEQLKGLLKRYDKNGDGRLSWEEVREAFRSLGLDFSGWRAWRAMRHADKNGDGYISEEEMEELVKSVNLPLTEGQLKGLLRRYDKNGDGRLSRKELREAFRRLGLNFSGWRAWRALRRADRNGDRFISEEEMEELVKYATSPSRQKHKQVTAVVSNINKMPIWKPLKSGNVPLTEEQLKGLLKRYDKNGDGRLSWKELREAFRSLGLDFSGWRAWRAMRHADKNGDGYISEEEMEELVKQKHKQVIAVVSNTNKMPIWNPIKSVNVPLTEEQLKGLLKRYDKNGDGRLSQDELKEAFRSLGLNLSGWRAWRALRHADKNGDGFISEEEMEELIKFATKKWGFTVC</sequence>